<feature type="transmembrane region" description="Helical" evidence="1">
    <location>
        <begin position="194"/>
        <end position="213"/>
    </location>
</feature>
<dbReference type="EMBL" id="JALPQF010000006">
    <property type="protein sequence ID" value="MCK8480596.1"/>
    <property type="molecule type" value="Genomic_DNA"/>
</dbReference>
<evidence type="ECO:0000313" key="3">
    <source>
        <dbReference type="Proteomes" id="UP001203687"/>
    </source>
</evidence>
<dbReference type="RefSeq" id="WP_248412662.1">
    <property type="nucleotide sequence ID" value="NZ_JALPQF010000006.1"/>
</dbReference>
<feature type="transmembrane region" description="Helical" evidence="1">
    <location>
        <begin position="167"/>
        <end position="188"/>
    </location>
</feature>
<dbReference type="Pfam" id="PF14329">
    <property type="entry name" value="DUF4386"/>
    <property type="match status" value="1"/>
</dbReference>
<feature type="transmembrane region" description="Helical" evidence="1">
    <location>
        <begin position="12"/>
        <end position="30"/>
    </location>
</feature>
<sequence length="225" mass="25312">MESNKNTGRLVGLLFLFLFATGIIVYQFLQGPVLFSDNFLTTTSENSNKIIISTLLLFISGIISIVIAVVLLPIFKKHSVILAYLYLASTILEFITISIDNISVLSMLELSLEYTKNESGNSDILSAIGTIFYKKHWWTHYLSLLMSCFPVFILYYTFFVSKLIPKVISIIGLIAVFLMFIEVVLSLFGHSISMNMLIPIGLIQLILPLWLIFKGLNSPVVETKI</sequence>
<evidence type="ECO:0000313" key="2">
    <source>
        <dbReference type="EMBL" id="MCK8480596.1"/>
    </source>
</evidence>
<keyword evidence="1" id="KW-1133">Transmembrane helix</keyword>
<proteinExistence type="predicted"/>
<evidence type="ECO:0000256" key="1">
    <source>
        <dbReference type="SAM" id="Phobius"/>
    </source>
</evidence>
<keyword evidence="1" id="KW-0472">Membrane</keyword>
<keyword evidence="1" id="KW-0812">Transmembrane</keyword>
<protein>
    <submittedName>
        <fullName evidence="2">DUF4386 domain-containing protein</fullName>
    </submittedName>
</protein>
<accession>A0ABT0H8B7</accession>
<dbReference type="Proteomes" id="UP001203687">
    <property type="component" value="Unassembled WGS sequence"/>
</dbReference>
<gene>
    <name evidence="2" type="ORF">MUY34_08195</name>
</gene>
<dbReference type="InterPro" id="IPR025495">
    <property type="entry name" value="DUF4386"/>
</dbReference>
<feature type="transmembrane region" description="Helical" evidence="1">
    <location>
        <begin position="50"/>
        <end position="74"/>
    </location>
</feature>
<name>A0ABT0H8B7_9FLAO</name>
<feature type="transmembrane region" description="Helical" evidence="1">
    <location>
        <begin position="141"/>
        <end position="160"/>
    </location>
</feature>
<feature type="transmembrane region" description="Helical" evidence="1">
    <location>
        <begin position="81"/>
        <end position="99"/>
    </location>
</feature>
<organism evidence="2 3">
    <name type="scientific">Psychroserpens algicola</name>
    <dbReference type="NCBI Taxonomy" id="1719034"/>
    <lineage>
        <taxon>Bacteria</taxon>
        <taxon>Pseudomonadati</taxon>
        <taxon>Bacteroidota</taxon>
        <taxon>Flavobacteriia</taxon>
        <taxon>Flavobacteriales</taxon>
        <taxon>Flavobacteriaceae</taxon>
        <taxon>Psychroserpens</taxon>
    </lineage>
</organism>
<comment type="caution">
    <text evidence="2">The sequence shown here is derived from an EMBL/GenBank/DDBJ whole genome shotgun (WGS) entry which is preliminary data.</text>
</comment>
<keyword evidence="3" id="KW-1185">Reference proteome</keyword>
<reference evidence="2" key="1">
    <citation type="submission" date="2022-04" db="EMBL/GenBank/DDBJ databases">
        <authorList>
            <person name="Ren T."/>
        </authorList>
    </citation>
    <scope>NUCLEOTIDE SEQUENCE</scope>
    <source>
        <strain evidence="2">F63249</strain>
    </source>
</reference>